<feature type="transmembrane region" description="Helical" evidence="7">
    <location>
        <begin position="281"/>
        <end position="298"/>
    </location>
</feature>
<feature type="transmembrane region" description="Helical" evidence="7">
    <location>
        <begin position="221"/>
        <end position="242"/>
    </location>
</feature>
<accession>A0A953IC58</accession>
<dbReference type="RefSeq" id="WP_273380794.1">
    <property type="nucleotide sequence ID" value="NZ_PIUK01000195.1"/>
</dbReference>
<dbReference type="Proteomes" id="UP000732377">
    <property type="component" value="Unassembled WGS sequence"/>
</dbReference>
<organism evidence="9 10">
    <name type="scientific">Symbiobacterium thermophilum</name>
    <dbReference type="NCBI Taxonomy" id="2734"/>
    <lineage>
        <taxon>Bacteria</taxon>
        <taxon>Bacillati</taxon>
        <taxon>Bacillota</taxon>
        <taxon>Clostridia</taxon>
        <taxon>Eubacteriales</taxon>
        <taxon>Symbiobacteriaceae</taxon>
        <taxon>Symbiobacterium</taxon>
    </lineage>
</organism>
<sequence>MAAQTSAPAGGRETAPRRRRGAASVWQPYLMLAPALILLLAFTIYPILAAGYMSLFKINMATQQQMVWAGLDNYRELFASGLFRQVMKNTFIFAFGTTPFSVGLALFLAVQLNKRFRGSALFRTVFFYPTVIPMMSAATIWLFMYTPQYGVIGRILALFGVAEVNLLGNSATALPAIMLMTVWKEAGYFMLFYLAGLQNLPEELYEAADLDGASGWAQFRFLTLPLLMPTTLFVTTVSLINAFKTVDQLFLMTAGGPNNATNLLLYHLYEQAFSFYDRGKAAALTVILVGILMILAIIQNQWVDKRIHYH</sequence>
<dbReference type="EMBL" id="PIUK01000195">
    <property type="protein sequence ID" value="MBY6277541.1"/>
    <property type="molecule type" value="Genomic_DNA"/>
</dbReference>
<dbReference type="AlphaFoldDB" id="A0A953IC58"/>
<evidence type="ECO:0000313" key="9">
    <source>
        <dbReference type="EMBL" id="MBY6277541.1"/>
    </source>
</evidence>
<evidence type="ECO:0000256" key="4">
    <source>
        <dbReference type="ARBA" id="ARBA00022692"/>
    </source>
</evidence>
<keyword evidence="2 7" id="KW-0813">Transport</keyword>
<evidence type="ECO:0000256" key="7">
    <source>
        <dbReference type="RuleBase" id="RU363032"/>
    </source>
</evidence>
<dbReference type="SUPFAM" id="SSF161098">
    <property type="entry name" value="MetI-like"/>
    <property type="match status" value="1"/>
</dbReference>
<keyword evidence="4 7" id="KW-0812">Transmembrane</keyword>
<dbReference type="CDD" id="cd06261">
    <property type="entry name" value="TM_PBP2"/>
    <property type="match status" value="1"/>
</dbReference>
<feature type="transmembrane region" description="Helical" evidence="7">
    <location>
        <begin position="125"/>
        <end position="145"/>
    </location>
</feature>
<reference evidence="9" key="1">
    <citation type="submission" date="2017-11" db="EMBL/GenBank/DDBJ databases">
        <title>Three new genomes from thermophilic consortium.</title>
        <authorList>
            <person name="Quaggio R."/>
            <person name="Amgarten D."/>
            <person name="Setubal J.C."/>
        </authorList>
    </citation>
    <scope>NUCLEOTIDE SEQUENCE</scope>
    <source>
        <strain evidence="9">ZCTH01-B2</strain>
    </source>
</reference>
<evidence type="ECO:0000313" key="10">
    <source>
        <dbReference type="Proteomes" id="UP000732377"/>
    </source>
</evidence>
<feature type="domain" description="ABC transmembrane type-1" evidence="8">
    <location>
        <begin position="87"/>
        <end position="299"/>
    </location>
</feature>
<evidence type="ECO:0000256" key="1">
    <source>
        <dbReference type="ARBA" id="ARBA00004651"/>
    </source>
</evidence>
<evidence type="ECO:0000256" key="5">
    <source>
        <dbReference type="ARBA" id="ARBA00022989"/>
    </source>
</evidence>
<name>A0A953IC58_SYMTR</name>
<feature type="transmembrane region" description="Helical" evidence="7">
    <location>
        <begin position="29"/>
        <end position="53"/>
    </location>
</feature>
<dbReference type="InterPro" id="IPR000515">
    <property type="entry name" value="MetI-like"/>
</dbReference>
<proteinExistence type="inferred from homology"/>
<dbReference type="PANTHER" id="PTHR30193">
    <property type="entry name" value="ABC TRANSPORTER PERMEASE PROTEIN"/>
    <property type="match status" value="1"/>
</dbReference>
<dbReference type="PROSITE" id="PS50928">
    <property type="entry name" value="ABC_TM1"/>
    <property type="match status" value="1"/>
</dbReference>
<dbReference type="InterPro" id="IPR051393">
    <property type="entry name" value="ABC_transporter_permease"/>
</dbReference>
<dbReference type="InterPro" id="IPR035906">
    <property type="entry name" value="MetI-like_sf"/>
</dbReference>
<keyword evidence="6 7" id="KW-0472">Membrane</keyword>
<comment type="subcellular location">
    <subcellularLocation>
        <location evidence="1 7">Cell membrane</location>
        <topology evidence="1 7">Multi-pass membrane protein</topology>
    </subcellularLocation>
</comment>
<protein>
    <submittedName>
        <fullName evidence="9">ABC transporter permease</fullName>
    </submittedName>
</protein>
<gene>
    <name evidence="9" type="ORF">CWE10_15280</name>
</gene>
<dbReference type="GO" id="GO:0005886">
    <property type="term" value="C:plasma membrane"/>
    <property type="evidence" value="ECO:0007669"/>
    <property type="project" value="UniProtKB-SubCell"/>
</dbReference>
<comment type="similarity">
    <text evidence="7">Belongs to the binding-protein-dependent transport system permease family.</text>
</comment>
<dbReference type="Pfam" id="PF00528">
    <property type="entry name" value="BPD_transp_1"/>
    <property type="match status" value="1"/>
</dbReference>
<dbReference type="Gene3D" id="1.10.3720.10">
    <property type="entry name" value="MetI-like"/>
    <property type="match status" value="1"/>
</dbReference>
<evidence type="ECO:0000259" key="8">
    <source>
        <dbReference type="PROSITE" id="PS50928"/>
    </source>
</evidence>
<evidence type="ECO:0000256" key="3">
    <source>
        <dbReference type="ARBA" id="ARBA00022475"/>
    </source>
</evidence>
<comment type="caution">
    <text evidence="9">The sequence shown here is derived from an EMBL/GenBank/DDBJ whole genome shotgun (WGS) entry which is preliminary data.</text>
</comment>
<dbReference type="PANTHER" id="PTHR30193:SF37">
    <property type="entry name" value="INNER MEMBRANE ABC TRANSPORTER PERMEASE PROTEIN YCJO"/>
    <property type="match status" value="1"/>
</dbReference>
<keyword evidence="5 7" id="KW-1133">Transmembrane helix</keyword>
<evidence type="ECO:0000256" key="6">
    <source>
        <dbReference type="ARBA" id="ARBA00023136"/>
    </source>
</evidence>
<feature type="transmembrane region" description="Helical" evidence="7">
    <location>
        <begin position="151"/>
        <end position="174"/>
    </location>
</feature>
<keyword evidence="3" id="KW-1003">Cell membrane</keyword>
<feature type="transmembrane region" description="Helical" evidence="7">
    <location>
        <begin position="91"/>
        <end position="113"/>
    </location>
</feature>
<evidence type="ECO:0000256" key="2">
    <source>
        <dbReference type="ARBA" id="ARBA00022448"/>
    </source>
</evidence>
<dbReference type="GO" id="GO:0055085">
    <property type="term" value="P:transmembrane transport"/>
    <property type="evidence" value="ECO:0007669"/>
    <property type="project" value="InterPro"/>
</dbReference>